<name>Q33AN7_ORYSJ</name>
<accession>Q33AN7</accession>
<gene>
    <name evidence="2" type="ordered locus">LOC_Os10g09020</name>
</gene>
<feature type="compositionally biased region" description="Basic and acidic residues" evidence="1">
    <location>
        <begin position="80"/>
        <end position="95"/>
    </location>
</feature>
<protein>
    <submittedName>
        <fullName evidence="2">Uncharacterized protein</fullName>
    </submittedName>
</protein>
<feature type="compositionally biased region" description="Acidic residues" evidence="1">
    <location>
        <begin position="300"/>
        <end position="322"/>
    </location>
</feature>
<feature type="region of interest" description="Disordered" evidence="1">
    <location>
        <begin position="1"/>
        <end position="158"/>
    </location>
</feature>
<dbReference type="EMBL" id="DP000086">
    <property type="protein sequence ID" value="ABB46888.1"/>
    <property type="molecule type" value="Genomic_DNA"/>
</dbReference>
<evidence type="ECO:0000313" key="2">
    <source>
        <dbReference type="EMBL" id="ABB46888.1"/>
    </source>
</evidence>
<organism evidence="2">
    <name type="scientific">Oryza sativa subsp. japonica</name>
    <name type="common">Rice</name>
    <dbReference type="NCBI Taxonomy" id="39947"/>
    <lineage>
        <taxon>Eukaryota</taxon>
        <taxon>Viridiplantae</taxon>
        <taxon>Streptophyta</taxon>
        <taxon>Embryophyta</taxon>
        <taxon>Tracheophyta</taxon>
        <taxon>Spermatophyta</taxon>
        <taxon>Magnoliopsida</taxon>
        <taxon>Liliopsida</taxon>
        <taxon>Poales</taxon>
        <taxon>Poaceae</taxon>
        <taxon>BOP clade</taxon>
        <taxon>Oryzoideae</taxon>
        <taxon>Oryzeae</taxon>
        <taxon>Oryzinae</taxon>
        <taxon>Oryza</taxon>
        <taxon>Oryza sativa</taxon>
    </lineage>
</organism>
<feature type="compositionally biased region" description="Basic and acidic residues" evidence="1">
    <location>
        <begin position="592"/>
        <end position="613"/>
    </location>
</feature>
<proteinExistence type="predicted"/>
<reference evidence="2" key="3">
    <citation type="submission" date="2006-07" db="EMBL/GenBank/DDBJ databases">
        <authorList>
            <person name="Buell R."/>
        </authorList>
    </citation>
    <scope>NUCLEOTIDE SEQUENCE</scope>
</reference>
<feature type="compositionally biased region" description="Basic residues" evidence="1">
    <location>
        <begin position="278"/>
        <end position="294"/>
    </location>
</feature>
<feature type="compositionally biased region" description="Low complexity" evidence="1">
    <location>
        <begin position="430"/>
        <end position="448"/>
    </location>
</feature>
<reference evidence="2" key="1">
    <citation type="journal article" date="2003" name="Science">
        <title>In-depth view of structure, activity, and evolution of rice chromosome 10.</title>
        <authorList>
            <consortium name="Rice Chromosome 10 Sequencing Consortium"/>
        </authorList>
    </citation>
    <scope>NUCLEOTIDE SEQUENCE [LARGE SCALE GENOMIC DNA]</scope>
</reference>
<feature type="region of interest" description="Disordered" evidence="1">
    <location>
        <begin position="250"/>
        <end position="367"/>
    </location>
</feature>
<sequence length="631" mass="67680">MARCLEQAARLDTNRRAPHVSGSRGRHTVDRVHRGLGCAVDQDHGRSTGGTPNRQGRGEAGWLASQTAADDGGATRHRTREAAEGEKGRRREHSPCAKVARATGGGGGPTAYRGREVEDGDLGSAVEGPSLEIAELRRRGPRPKEARNVDARPPELEGDDGARVARALQRFYVQVGLPLDVEVIIPLHPLRGQSWQVEVNQDEEVDGLPKLVMPKGAKVLTLVQAETEARKMVGDVSITEYSQLLTRKAAGRANRVHDGDLPSREKPSKADGDEGTSKKRKREQAKSAPQKRKAPASTDSDADDEDTVDDQYDEEEGEDEEEAKVAVEPAANEPADNRTETHGYTPTPSPDHVVTGVESNSSPLRRKDLHRAKALVSIAAGKVVKGGPVKKTSKKKGFVDVACVFSDDESSDETSTSAAGWSQDLSTAPDAATDTGEAGGSAAAGTSGSADRVVKAAARLFGSPPHSPPTSPLAIQNGKKAAVETSASEYSLTAPCFVPWDFETRVDLTPFIEGVSHLVSPAGSPSLFTELNEFNEGCTAVKSLAVWIPAAHCSTERTVRARLDSFKSRLRAKDEELGRKGLEMENLANTLKETKTENKQLQVELEKGSERRPRSSASRLSLKKNEISPPP</sequence>
<reference evidence="2" key="2">
    <citation type="submission" date="2003-05" db="EMBL/GenBank/DDBJ databases">
        <authorList>
            <person name="Buell C.R."/>
            <person name="Wing R.A."/>
            <person name="McCombie W.R."/>
            <person name="Messing J."/>
            <person name="Yuan Q."/>
            <person name="Ouyang S."/>
        </authorList>
    </citation>
    <scope>NUCLEOTIDE SEQUENCE</scope>
</reference>
<feature type="compositionally biased region" description="Basic and acidic residues" evidence="1">
    <location>
        <begin position="255"/>
        <end position="277"/>
    </location>
</feature>
<evidence type="ECO:0000256" key="1">
    <source>
        <dbReference type="SAM" id="MobiDB-lite"/>
    </source>
</evidence>
<feature type="region of interest" description="Disordered" evidence="1">
    <location>
        <begin position="590"/>
        <end position="631"/>
    </location>
</feature>
<dbReference type="AlphaFoldDB" id="Q33AN7"/>
<feature type="region of interest" description="Disordered" evidence="1">
    <location>
        <begin position="407"/>
        <end position="448"/>
    </location>
</feature>
<feature type="compositionally biased region" description="Basic and acidic residues" evidence="1">
    <location>
        <begin position="134"/>
        <end position="158"/>
    </location>
</feature>